<dbReference type="PIRSF" id="PIRSF000188">
    <property type="entry name" value="Phe_leu_dh"/>
    <property type="match status" value="1"/>
</dbReference>
<dbReference type="PRINTS" id="PR00082">
    <property type="entry name" value="GLFDHDRGNASE"/>
</dbReference>
<feature type="binding site" evidence="5">
    <location>
        <begin position="178"/>
        <end position="183"/>
    </location>
    <ligand>
        <name>NAD(+)</name>
        <dbReference type="ChEBI" id="CHEBI:57540"/>
    </ligand>
</feature>
<dbReference type="FunFam" id="3.40.50.10860:FF:000010">
    <property type="entry name" value="Leucine dehydrogenase"/>
    <property type="match status" value="1"/>
</dbReference>
<dbReference type="Gene3D" id="3.40.50.720">
    <property type="entry name" value="NAD(P)-binding Rossmann-like Domain"/>
    <property type="match status" value="1"/>
</dbReference>
<dbReference type="InterPro" id="IPR016211">
    <property type="entry name" value="Glu/Phe/Leu/Val/Trp_DH_bac/arc"/>
</dbReference>
<dbReference type="SUPFAM" id="SSF53223">
    <property type="entry name" value="Aminoacid dehydrogenase-like, N-terminal domain"/>
    <property type="match status" value="1"/>
</dbReference>
<dbReference type="Gene3D" id="3.40.50.10860">
    <property type="entry name" value="Leucine Dehydrogenase, chain A, domain 1"/>
    <property type="match status" value="1"/>
</dbReference>
<reference evidence="8" key="1">
    <citation type="submission" date="2020-03" db="EMBL/GenBank/DDBJ databases">
        <title>Genome of Pelagibius litoralis DSM 21314T.</title>
        <authorList>
            <person name="Wang G."/>
        </authorList>
    </citation>
    <scope>NUCLEOTIDE SEQUENCE</scope>
    <source>
        <strain evidence="8">DSM 21314</strain>
    </source>
</reference>
<evidence type="ECO:0000256" key="3">
    <source>
        <dbReference type="ARBA" id="ARBA00023027"/>
    </source>
</evidence>
<proteinExistence type="inferred from homology"/>
<dbReference type="EMBL" id="JAAQPH010000040">
    <property type="protein sequence ID" value="NIA72328.1"/>
    <property type="molecule type" value="Genomic_DNA"/>
</dbReference>
<evidence type="ECO:0000256" key="6">
    <source>
        <dbReference type="RuleBase" id="RU004417"/>
    </source>
</evidence>
<accession>A0A967KBT0</accession>
<evidence type="ECO:0000256" key="1">
    <source>
        <dbReference type="ARBA" id="ARBA00006382"/>
    </source>
</evidence>
<dbReference type="Proteomes" id="UP000761264">
    <property type="component" value="Unassembled WGS sequence"/>
</dbReference>
<evidence type="ECO:0000313" key="9">
    <source>
        <dbReference type="Proteomes" id="UP000761264"/>
    </source>
</evidence>
<evidence type="ECO:0000259" key="7">
    <source>
        <dbReference type="SMART" id="SM00839"/>
    </source>
</evidence>
<evidence type="ECO:0000256" key="4">
    <source>
        <dbReference type="PIRSR" id="PIRSR000188-1"/>
    </source>
</evidence>
<dbReference type="InterPro" id="IPR006095">
    <property type="entry name" value="Glu/Leu/Phe/Val/Trp_DH"/>
</dbReference>
<dbReference type="Pfam" id="PF00208">
    <property type="entry name" value="ELFV_dehydrog"/>
    <property type="match status" value="2"/>
</dbReference>
<keyword evidence="9" id="KW-1185">Reference proteome</keyword>
<evidence type="ECO:0000313" key="8">
    <source>
        <dbReference type="EMBL" id="NIA72328.1"/>
    </source>
</evidence>
<organism evidence="8 9">
    <name type="scientific">Pelagibius litoralis</name>
    <dbReference type="NCBI Taxonomy" id="374515"/>
    <lineage>
        <taxon>Bacteria</taxon>
        <taxon>Pseudomonadati</taxon>
        <taxon>Pseudomonadota</taxon>
        <taxon>Alphaproteobacteria</taxon>
        <taxon>Rhodospirillales</taxon>
        <taxon>Rhodovibrionaceae</taxon>
        <taxon>Pelagibius</taxon>
    </lineage>
</organism>
<dbReference type="SMART" id="SM00839">
    <property type="entry name" value="ELFV_dehydrog"/>
    <property type="match status" value="1"/>
</dbReference>
<feature type="active site" description="Proton donor/acceptor" evidence="4">
    <location>
        <position position="80"/>
    </location>
</feature>
<dbReference type="SUPFAM" id="SSF51735">
    <property type="entry name" value="NAD(P)-binding Rossmann-fold domains"/>
    <property type="match status" value="1"/>
</dbReference>
<dbReference type="InterPro" id="IPR046346">
    <property type="entry name" value="Aminoacid_DH-like_N_sf"/>
</dbReference>
<dbReference type="InterPro" id="IPR006097">
    <property type="entry name" value="Glu/Leu/Phe/Val/Trp_DH_dimer"/>
</dbReference>
<dbReference type="GO" id="GO:0006520">
    <property type="term" value="P:amino acid metabolic process"/>
    <property type="evidence" value="ECO:0007669"/>
    <property type="project" value="InterPro"/>
</dbReference>
<keyword evidence="2 6" id="KW-0560">Oxidoreductase</keyword>
<dbReference type="InterPro" id="IPR036291">
    <property type="entry name" value="NAD(P)-bd_dom_sf"/>
</dbReference>
<dbReference type="GO" id="GO:0016639">
    <property type="term" value="F:oxidoreductase activity, acting on the CH-NH2 group of donors, NAD or NADP as acceptor"/>
    <property type="evidence" value="ECO:0007669"/>
    <property type="project" value="InterPro"/>
</dbReference>
<dbReference type="InterPro" id="IPR006096">
    <property type="entry name" value="Glu/Leu/Phe/Val/Trp_DH_C"/>
</dbReference>
<comment type="similarity">
    <text evidence="1 6">Belongs to the Glu/Leu/Phe/Val dehydrogenases family.</text>
</comment>
<dbReference type="GO" id="GO:0000166">
    <property type="term" value="F:nucleotide binding"/>
    <property type="evidence" value="ECO:0007669"/>
    <property type="project" value="UniProtKB-KW"/>
</dbReference>
<sequence length="353" mass="37506">MSVFEHHEFDGHEQVVFCHDADSGLKAIIAIHNTNRGPALGGCRMWPYANEDEALTDALRLSRGMTYKSALAGLAMGGGKSVIIGDSRKDKSEALFRAMGRFVASLGGRYTVAEDVGISVPDVDLMGEETEFVAGATNGGAGDPSPATAYGVYMGIKAAARHKLGSDDLRGLRIAVQGVGHVGYYLCRYLSQEGAELIVTDIAKDSLDRVASEFDAKVVAPDAIYGVEADIFAPCALGAVINDKTLPLLKAKIVAGSSNNQLAEAQHGEALRQRGILYAPDYVINAGGIVNISHEGPGYDEAKAFAHVAQIHDTLLEIFRRADTQKLATSDAADRLAEERFRKATQLKATAAA</sequence>
<keyword evidence="5" id="KW-0547">Nucleotide-binding</keyword>
<dbReference type="PANTHER" id="PTHR42722:SF1">
    <property type="entry name" value="VALINE DEHYDROGENASE"/>
    <property type="match status" value="1"/>
</dbReference>
<keyword evidence="3 5" id="KW-0520">NAD</keyword>
<dbReference type="Pfam" id="PF02812">
    <property type="entry name" value="ELFV_dehydrog_N"/>
    <property type="match status" value="1"/>
</dbReference>
<dbReference type="CDD" id="cd01075">
    <property type="entry name" value="NAD_bind_Leu_Phe_Val_DH"/>
    <property type="match status" value="1"/>
</dbReference>
<dbReference type="RefSeq" id="WP_167231518.1">
    <property type="nucleotide sequence ID" value="NZ_JAAQPH010000040.1"/>
</dbReference>
<evidence type="ECO:0000256" key="5">
    <source>
        <dbReference type="PIRSR" id="PIRSR000188-2"/>
    </source>
</evidence>
<gene>
    <name evidence="8" type="ORF">HBA54_27435</name>
</gene>
<evidence type="ECO:0000256" key="2">
    <source>
        <dbReference type="ARBA" id="ARBA00023002"/>
    </source>
</evidence>
<dbReference type="AlphaFoldDB" id="A0A967KBT0"/>
<feature type="domain" description="Glutamate/phenylalanine/leucine/valine/L-tryptophan dehydrogenase C-terminal" evidence="7">
    <location>
        <begin position="142"/>
        <end position="349"/>
    </location>
</feature>
<protein>
    <submittedName>
        <fullName evidence="8">Glu/Leu/Phe/Val dehydrogenase</fullName>
    </submittedName>
</protein>
<comment type="caution">
    <text evidence="8">The sequence shown here is derived from an EMBL/GenBank/DDBJ whole genome shotgun (WGS) entry which is preliminary data.</text>
</comment>
<dbReference type="PANTHER" id="PTHR42722">
    <property type="entry name" value="LEUCINE DEHYDROGENASE"/>
    <property type="match status" value="1"/>
</dbReference>
<name>A0A967KBT0_9PROT</name>